<dbReference type="Proteomes" id="UP000199063">
    <property type="component" value="Unassembled WGS sequence"/>
</dbReference>
<dbReference type="STRING" id="1196353.SAMN05444921_1265"/>
<keyword evidence="1" id="KW-0812">Transmembrane</keyword>
<evidence type="ECO:0000313" key="2">
    <source>
        <dbReference type="EMBL" id="SDN39661.1"/>
    </source>
</evidence>
<keyword evidence="1" id="KW-0472">Membrane</keyword>
<protein>
    <submittedName>
        <fullName evidence="2">Uncharacterized protein</fullName>
    </submittedName>
</protein>
<evidence type="ECO:0000256" key="1">
    <source>
        <dbReference type="SAM" id="Phobius"/>
    </source>
</evidence>
<accession>A0A1H0B1W1</accession>
<name>A0A1H0B1W1_9ACTN</name>
<evidence type="ECO:0000313" key="3">
    <source>
        <dbReference type="Proteomes" id="UP000199063"/>
    </source>
</evidence>
<feature type="transmembrane region" description="Helical" evidence="1">
    <location>
        <begin position="47"/>
        <end position="65"/>
    </location>
</feature>
<dbReference type="AlphaFoldDB" id="A0A1H0B1W1"/>
<keyword evidence="3" id="KW-1185">Reference proteome</keyword>
<organism evidence="2 3">
    <name type="scientific">Streptomyces wuyuanensis</name>
    <dbReference type="NCBI Taxonomy" id="1196353"/>
    <lineage>
        <taxon>Bacteria</taxon>
        <taxon>Bacillati</taxon>
        <taxon>Actinomycetota</taxon>
        <taxon>Actinomycetes</taxon>
        <taxon>Kitasatosporales</taxon>
        <taxon>Streptomycetaceae</taxon>
        <taxon>Streptomyces</taxon>
    </lineage>
</organism>
<keyword evidence="1" id="KW-1133">Transmembrane helix</keyword>
<reference evidence="3" key="1">
    <citation type="submission" date="2016-10" db="EMBL/GenBank/DDBJ databases">
        <authorList>
            <person name="Varghese N."/>
            <person name="Submissions S."/>
        </authorList>
    </citation>
    <scope>NUCLEOTIDE SEQUENCE [LARGE SCALE GENOMIC DNA]</scope>
    <source>
        <strain evidence="3">CGMCC 4.7042</strain>
    </source>
</reference>
<dbReference type="EMBL" id="FNHI01000026">
    <property type="protein sequence ID" value="SDN39661.1"/>
    <property type="molecule type" value="Genomic_DNA"/>
</dbReference>
<proteinExistence type="predicted"/>
<gene>
    <name evidence="2" type="ORF">SAMN05444921_1265</name>
</gene>
<sequence>MDTRPQRVLPATNAAAFVTVCTAFAPQYHGAGLYPDSMESWLDDHQWLAWTAAGAVVPRTLAIPVRSPRTPR</sequence>
<dbReference type="GeneID" id="96657147"/>
<dbReference type="RefSeq" id="WP_167746130.1">
    <property type="nucleotide sequence ID" value="NZ_FNHI01000026.1"/>
</dbReference>